<keyword evidence="3" id="KW-1185">Reference proteome</keyword>
<sequence length="358" mass="38672">MLFLALSGSSANVFPAQVSFESSADSMAEPPSLEPPPLREAEASDNPPNLADPSDEAIHNQETFVGKAAVKVSWAASTSTPISTSSFIPTSPSRSSSTHNTTSSQDATLYLRYEPVKSEAYLALRFPRIVLEEKNKNRSHAFFVFFAPEDIVSLVFCDSGTSYHLDVRLRQPPGLVGPDCPWTGRDGSEVDLERIRTLGLEVAACTISVLSQGCQKAQLELFCMAVSKGLRSIKRYYNIRSLYGGKGGRRCGPPQASRPPAYSQVLDVGADGSQRDKAEATALDSPPVYRAPAMAGSSRNAEEATGKPCEFAIRVALLLLYSLLLQSVVRPSGFGLATPQLQRGQQLLVASATRWRNL</sequence>
<feature type="region of interest" description="Disordered" evidence="1">
    <location>
        <begin position="23"/>
        <end position="55"/>
    </location>
</feature>
<dbReference type="RefSeq" id="XP_066720411.1">
    <property type="nucleotide sequence ID" value="XM_066854556.1"/>
</dbReference>
<feature type="compositionally biased region" description="Low complexity" evidence="1">
    <location>
        <begin position="81"/>
        <end position="104"/>
    </location>
</feature>
<evidence type="ECO:0000313" key="2">
    <source>
        <dbReference type="EMBL" id="KAK8079340.1"/>
    </source>
</evidence>
<dbReference type="Proteomes" id="UP001480595">
    <property type="component" value="Unassembled WGS sequence"/>
</dbReference>
<organism evidence="2 3">
    <name type="scientific">Apiospora phragmitis</name>
    <dbReference type="NCBI Taxonomy" id="2905665"/>
    <lineage>
        <taxon>Eukaryota</taxon>
        <taxon>Fungi</taxon>
        <taxon>Dikarya</taxon>
        <taxon>Ascomycota</taxon>
        <taxon>Pezizomycotina</taxon>
        <taxon>Sordariomycetes</taxon>
        <taxon>Xylariomycetidae</taxon>
        <taxon>Amphisphaeriales</taxon>
        <taxon>Apiosporaceae</taxon>
        <taxon>Apiospora</taxon>
    </lineage>
</organism>
<proteinExistence type="predicted"/>
<feature type="region of interest" description="Disordered" evidence="1">
    <location>
        <begin position="81"/>
        <end position="105"/>
    </location>
</feature>
<name>A0ABR1WA53_9PEZI</name>
<dbReference type="GeneID" id="92087619"/>
<accession>A0ABR1WA53</accession>
<dbReference type="EMBL" id="JAQQWL010000003">
    <property type="protein sequence ID" value="KAK8079340.1"/>
    <property type="molecule type" value="Genomic_DNA"/>
</dbReference>
<evidence type="ECO:0000256" key="1">
    <source>
        <dbReference type="SAM" id="MobiDB-lite"/>
    </source>
</evidence>
<protein>
    <submittedName>
        <fullName evidence="2">Uncharacterized protein</fullName>
    </submittedName>
</protein>
<comment type="caution">
    <text evidence="2">The sequence shown here is derived from an EMBL/GenBank/DDBJ whole genome shotgun (WGS) entry which is preliminary data.</text>
</comment>
<gene>
    <name evidence="2" type="ORF">PG994_003147</name>
</gene>
<evidence type="ECO:0000313" key="3">
    <source>
        <dbReference type="Proteomes" id="UP001480595"/>
    </source>
</evidence>
<reference evidence="2 3" key="1">
    <citation type="submission" date="2023-01" db="EMBL/GenBank/DDBJ databases">
        <title>Analysis of 21 Apiospora genomes using comparative genomics revels a genus with tremendous synthesis potential of carbohydrate active enzymes and secondary metabolites.</title>
        <authorList>
            <person name="Sorensen T."/>
        </authorList>
    </citation>
    <scope>NUCLEOTIDE SEQUENCE [LARGE SCALE GENOMIC DNA]</scope>
    <source>
        <strain evidence="2 3">CBS 135458</strain>
    </source>
</reference>